<evidence type="ECO:0000256" key="2">
    <source>
        <dbReference type="ARBA" id="ARBA00022908"/>
    </source>
</evidence>
<evidence type="ECO:0000313" key="9">
    <source>
        <dbReference type="Proteomes" id="UP000549695"/>
    </source>
</evidence>
<evidence type="ECO:0000256" key="1">
    <source>
        <dbReference type="ARBA" id="ARBA00008857"/>
    </source>
</evidence>
<evidence type="ECO:0000259" key="6">
    <source>
        <dbReference type="PROSITE" id="PS51898"/>
    </source>
</evidence>
<dbReference type="CDD" id="cd00397">
    <property type="entry name" value="DNA_BRE_C"/>
    <property type="match status" value="1"/>
</dbReference>
<dbReference type="GeneID" id="98055314"/>
<gene>
    <name evidence="8" type="ORF">HDA37_005771</name>
</gene>
<dbReference type="GO" id="GO:0006310">
    <property type="term" value="P:DNA recombination"/>
    <property type="evidence" value="ECO:0007669"/>
    <property type="project" value="UniProtKB-KW"/>
</dbReference>
<dbReference type="EMBL" id="JACCCZ010000002">
    <property type="protein sequence ID" value="NYG05417.1"/>
    <property type="molecule type" value="Genomic_DNA"/>
</dbReference>
<organism evidence="8 9">
    <name type="scientific">Pseudonocardia alni</name>
    <name type="common">Amycolata alni</name>
    <dbReference type="NCBI Taxonomy" id="33907"/>
    <lineage>
        <taxon>Bacteria</taxon>
        <taxon>Bacillati</taxon>
        <taxon>Actinomycetota</taxon>
        <taxon>Actinomycetes</taxon>
        <taxon>Pseudonocardiales</taxon>
        <taxon>Pseudonocardiaceae</taxon>
        <taxon>Pseudonocardia</taxon>
    </lineage>
</organism>
<dbReference type="InterPro" id="IPR010998">
    <property type="entry name" value="Integrase_recombinase_N"/>
</dbReference>
<reference evidence="8 9" key="1">
    <citation type="submission" date="2020-07" db="EMBL/GenBank/DDBJ databases">
        <title>Sequencing the genomes of 1000 actinobacteria strains.</title>
        <authorList>
            <person name="Klenk H.-P."/>
        </authorList>
    </citation>
    <scope>NUCLEOTIDE SEQUENCE [LARGE SCALE GENOMIC DNA]</scope>
    <source>
        <strain evidence="8 9">DSM 44749</strain>
    </source>
</reference>
<dbReference type="AlphaFoldDB" id="A0A852W8A1"/>
<evidence type="ECO:0000256" key="3">
    <source>
        <dbReference type="ARBA" id="ARBA00023125"/>
    </source>
</evidence>
<evidence type="ECO:0000256" key="4">
    <source>
        <dbReference type="ARBA" id="ARBA00023172"/>
    </source>
</evidence>
<accession>A0A852W8A1</accession>
<dbReference type="Pfam" id="PF13495">
    <property type="entry name" value="Phage_int_SAM_4"/>
    <property type="match status" value="1"/>
</dbReference>
<protein>
    <submittedName>
        <fullName evidence="8">Site-specific recombinase XerD</fullName>
    </submittedName>
</protein>
<dbReference type="InterPro" id="IPR011010">
    <property type="entry name" value="DNA_brk_join_enz"/>
</dbReference>
<comment type="similarity">
    <text evidence="1">Belongs to the 'phage' integrase family.</text>
</comment>
<dbReference type="GO" id="GO:0015074">
    <property type="term" value="P:DNA integration"/>
    <property type="evidence" value="ECO:0007669"/>
    <property type="project" value="UniProtKB-KW"/>
</dbReference>
<dbReference type="InterPro" id="IPR013762">
    <property type="entry name" value="Integrase-like_cat_sf"/>
</dbReference>
<keyword evidence="4" id="KW-0233">DNA recombination</keyword>
<dbReference type="Gene3D" id="1.10.443.10">
    <property type="entry name" value="Intergrase catalytic core"/>
    <property type="match status" value="1"/>
</dbReference>
<dbReference type="PROSITE" id="PS51900">
    <property type="entry name" value="CB"/>
    <property type="match status" value="1"/>
</dbReference>
<keyword evidence="2" id="KW-0229">DNA integration</keyword>
<dbReference type="PROSITE" id="PS51898">
    <property type="entry name" value="TYR_RECOMBINASE"/>
    <property type="match status" value="1"/>
</dbReference>
<feature type="domain" description="Core-binding (CB)" evidence="7">
    <location>
        <begin position="23"/>
        <end position="105"/>
    </location>
</feature>
<sequence>MGSDEMGQVVPLRGVAPRDRGDQVLGDMLTGWRHQQLSRNLSFTTIDSRARVVARFIEHCNEMPWAWTVSHVDEFFGDLRAEHNLSRSTVRAYQNGLRMFCDYLTDPRYGWDTICEQAFGTHPSQVVHDWNSAGHHQDNEQDPRKRAFTRDELQAFFDRADQEVTRIRELGRKGWLPAFRDAVLFKVAYAWGLRRNEVRHLQTVDFSRNPHAREFGRFGQLQVRYGKAHTGSAPKRRSVLTVRGWSAEVVEHWITNGLPLFGDGIDLFPTERGTLVSEAALGARFRRYRDELGLDDRLDMHSFRRSYVTHLLEDGVDAMFVQHQVGHEHASTTAIYSCVSSDYRTRTLRHALDTCLSEALLGRADTSREGRRR</sequence>
<dbReference type="Proteomes" id="UP000549695">
    <property type="component" value="Unassembled WGS sequence"/>
</dbReference>
<dbReference type="InterPro" id="IPR004107">
    <property type="entry name" value="Integrase_SAM-like_N"/>
</dbReference>
<keyword evidence="3 5" id="KW-0238">DNA-binding</keyword>
<evidence type="ECO:0000256" key="5">
    <source>
        <dbReference type="PROSITE-ProRule" id="PRU01248"/>
    </source>
</evidence>
<dbReference type="RefSeq" id="WP_312888990.1">
    <property type="nucleotide sequence ID" value="NZ_BAAAJZ010000016.1"/>
</dbReference>
<evidence type="ECO:0000313" key="8">
    <source>
        <dbReference type="EMBL" id="NYG05417.1"/>
    </source>
</evidence>
<dbReference type="Gene3D" id="1.10.150.130">
    <property type="match status" value="1"/>
</dbReference>
<name>A0A852W8A1_PSEA5</name>
<comment type="caution">
    <text evidence="8">The sequence shown here is derived from an EMBL/GenBank/DDBJ whole genome shotgun (WGS) entry which is preliminary data.</text>
</comment>
<dbReference type="GO" id="GO:0003677">
    <property type="term" value="F:DNA binding"/>
    <property type="evidence" value="ECO:0007669"/>
    <property type="project" value="UniProtKB-UniRule"/>
</dbReference>
<keyword evidence="9" id="KW-1185">Reference proteome</keyword>
<dbReference type="PANTHER" id="PTHR30349">
    <property type="entry name" value="PHAGE INTEGRASE-RELATED"/>
    <property type="match status" value="1"/>
</dbReference>
<dbReference type="PANTHER" id="PTHR30349:SF41">
    <property type="entry name" value="INTEGRASE_RECOMBINASE PROTEIN MJ0367-RELATED"/>
    <property type="match status" value="1"/>
</dbReference>
<feature type="domain" description="Tyr recombinase" evidence="6">
    <location>
        <begin position="143"/>
        <end position="349"/>
    </location>
</feature>
<proteinExistence type="inferred from homology"/>
<dbReference type="SUPFAM" id="SSF56349">
    <property type="entry name" value="DNA breaking-rejoining enzymes"/>
    <property type="match status" value="1"/>
</dbReference>
<dbReference type="InterPro" id="IPR002104">
    <property type="entry name" value="Integrase_catalytic"/>
</dbReference>
<dbReference type="InterPro" id="IPR044068">
    <property type="entry name" value="CB"/>
</dbReference>
<dbReference type="Pfam" id="PF00589">
    <property type="entry name" value="Phage_integrase"/>
    <property type="match status" value="1"/>
</dbReference>
<evidence type="ECO:0000259" key="7">
    <source>
        <dbReference type="PROSITE" id="PS51900"/>
    </source>
</evidence>
<dbReference type="InterPro" id="IPR050090">
    <property type="entry name" value="Tyrosine_recombinase_XerCD"/>
</dbReference>